<feature type="transmembrane region" description="Helical" evidence="1">
    <location>
        <begin position="85"/>
        <end position="104"/>
    </location>
</feature>
<dbReference type="InterPro" id="IPR014535">
    <property type="entry name" value="Hpre_diP_synt_I"/>
</dbReference>
<feature type="transmembrane region" description="Helical" evidence="1">
    <location>
        <begin position="111"/>
        <end position="132"/>
    </location>
</feature>
<reference evidence="2" key="1">
    <citation type="submission" date="2019-06" db="EMBL/GenBank/DDBJ databases">
        <authorList>
            <person name="Murdoch R.W."/>
            <person name="Fathepure B."/>
        </authorList>
    </citation>
    <scope>NUCLEOTIDE SEQUENCE</scope>
</reference>
<evidence type="ECO:0000256" key="1">
    <source>
        <dbReference type="SAM" id="Phobius"/>
    </source>
</evidence>
<evidence type="ECO:0000313" key="2">
    <source>
        <dbReference type="EMBL" id="QEA07260.1"/>
    </source>
</evidence>
<proteinExistence type="predicted"/>
<dbReference type="Pfam" id="PF07456">
    <property type="entry name" value="Hpre_diP_synt_I"/>
    <property type="match status" value="1"/>
</dbReference>
<dbReference type="Gene3D" id="1.10.1760.20">
    <property type="match status" value="1"/>
</dbReference>
<keyword evidence="1" id="KW-0472">Membrane</keyword>
<protein>
    <recommendedName>
        <fullName evidence="3">Heptaprenyl diphosphate synthase component I</fullName>
    </recommendedName>
</protein>
<dbReference type="AlphaFoldDB" id="A0A5B8REG9"/>
<feature type="transmembrane region" description="Helical" evidence="1">
    <location>
        <begin position="144"/>
        <end position="164"/>
    </location>
</feature>
<accession>A0A5B8REG9</accession>
<organism evidence="2">
    <name type="scientific">uncultured organism</name>
    <dbReference type="NCBI Taxonomy" id="155900"/>
    <lineage>
        <taxon>unclassified sequences</taxon>
        <taxon>environmental samples</taxon>
    </lineage>
</organism>
<keyword evidence="1" id="KW-0812">Transmembrane</keyword>
<keyword evidence="1" id="KW-1133">Transmembrane helix</keyword>
<dbReference type="EMBL" id="MN079221">
    <property type="protein sequence ID" value="QEA07260.1"/>
    <property type="molecule type" value="Genomic_DNA"/>
</dbReference>
<dbReference type="PIRSF" id="PIRSF027391">
    <property type="entry name" value="Hpre_diP_synt_I"/>
    <property type="match status" value="1"/>
</dbReference>
<gene>
    <name evidence="2" type="ORF">KBTEX_03609</name>
</gene>
<feature type="transmembrane region" description="Helical" evidence="1">
    <location>
        <begin position="60"/>
        <end position="79"/>
    </location>
</feature>
<dbReference type="InterPro" id="IPR010898">
    <property type="entry name" value="Hpre_diP_synth_I"/>
</dbReference>
<evidence type="ECO:0008006" key="3">
    <source>
        <dbReference type="Google" id="ProtNLM"/>
    </source>
</evidence>
<name>A0A5B8REG9_9ZZZZ</name>
<sequence>MNGGTTVTATRADVRIAWLAALATAIHALEAQLPSPVPGIKPGLANVITVFAVCRYGWRAAAWVAVLRVFAAGLVLGTFLSPGFLLSAAGATAAVLGLGVGRLLPGTRAIGYSTLAACAHTGGQFLLAWGLLVPHPALPYLLPWLMTAAVVFGLVNGIIARAVLQRMPAEDGGTATHGSGHGGD</sequence>